<dbReference type="Pfam" id="PF13333">
    <property type="entry name" value="rve_2"/>
    <property type="match status" value="1"/>
</dbReference>
<feature type="domain" description="Integrase catalytic" evidence="2">
    <location>
        <begin position="69"/>
        <end position="116"/>
    </location>
</feature>
<protein>
    <submittedName>
        <fullName evidence="3">IS3 family transposase</fullName>
    </submittedName>
</protein>
<keyword evidence="1" id="KW-1133">Transmembrane helix</keyword>
<keyword evidence="1" id="KW-0472">Membrane</keyword>
<accession>A0A6L7A8M1</accession>
<gene>
    <name evidence="3" type="ORF">GQS40_02555</name>
</gene>
<name>A0A6L7A8M1_LEULA</name>
<dbReference type="EMBL" id="WSZI01000011">
    <property type="protein sequence ID" value="MWN20690.1"/>
    <property type="molecule type" value="Genomic_DNA"/>
</dbReference>
<dbReference type="AlphaFoldDB" id="A0A6L7A8M1"/>
<dbReference type="InterPro" id="IPR001584">
    <property type="entry name" value="Integrase_cat-core"/>
</dbReference>
<evidence type="ECO:0000256" key="1">
    <source>
        <dbReference type="SAM" id="Phobius"/>
    </source>
</evidence>
<comment type="caution">
    <text evidence="3">The sequence shown here is derived from an EMBL/GenBank/DDBJ whole genome shotgun (WGS) entry which is preliminary data.</text>
</comment>
<evidence type="ECO:0000313" key="4">
    <source>
        <dbReference type="Proteomes" id="UP000478636"/>
    </source>
</evidence>
<evidence type="ECO:0000259" key="2">
    <source>
        <dbReference type="Pfam" id="PF13333"/>
    </source>
</evidence>
<organism evidence="3 4">
    <name type="scientific">Leuconostoc lactis</name>
    <dbReference type="NCBI Taxonomy" id="1246"/>
    <lineage>
        <taxon>Bacteria</taxon>
        <taxon>Bacillati</taxon>
        <taxon>Bacillota</taxon>
        <taxon>Bacilli</taxon>
        <taxon>Lactobacillales</taxon>
        <taxon>Lactobacillaceae</taxon>
        <taxon>Leuconostoc</taxon>
    </lineage>
</organism>
<dbReference type="Proteomes" id="UP000478636">
    <property type="component" value="Unassembled WGS sequence"/>
</dbReference>
<keyword evidence="1" id="KW-0812">Transmembrane</keyword>
<feature type="transmembrane region" description="Helical" evidence="1">
    <location>
        <begin position="12"/>
        <end position="33"/>
    </location>
</feature>
<reference evidence="3 4" key="1">
    <citation type="submission" date="2019-12" db="EMBL/GenBank/DDBJ databases">
        <title>Complete genome sequence of Leuconostoc lactis strain AVN1 provides insights into metabolic potential.</title>
        <authorList>
            <person name="Besrour N."/>
            <person name="Najjari A."/>
            <person name="Fhoula I."/>
            <person name="Jaballah S."/>
            <person name="Klibi N."/>
            <person name="Ouzari H.I."/>
        </authorList>
    </citation>
    <scope>NUCLEOTIDE SEQUENCE [LARGE SCALE GENOMIC DNA]</scope>
    <source>
        <strain evidence="3 4">AVN1</strain>
    </source>
</reference>
<feature type="transmembrane region" description="Helical" evidence="1">
    <location>
        <begin position="39"/>
        <end position="62"/>
    </location>
</feature>
<sequence length="119" mass="13772">MISSSAFFDQLFYIVGFVSNFFSSLVDLFVNFFSRLSNVFVDLFGSFVNIFINFFSLISSFIREIFSFHFKVEIGPLNKYSSAKALIDAVNNWILYYNNTRIQTKLNGHSPVEYRQLAA</sequence>
<evidence type="ECO:0000313" key="3">
    <source>
        <dbReference type="EMBL" id="MWN20690.1"/>
    </source>
</evidence>
<dbReference type="GO" id="GO:0015074">
    <property type="term" value="P:DNA integration"/>
    <property type="evidence" value="ECO:0007669"/>
    <property type="project" value="InterPro"/>
</dbReference>
<proteinExistence type="predicted"/>